<evidence type="ECO:0000313" key="8">
    <source>
        <dbReference type="Proteomes" id="UP000574067"/>
    </source>
</evidence>
<dbReference type="GO" id="GO:0005829">
    <property type="term" value="C:cytosol"/>
    <property type="evidence" value="ECO:0007669"/>
    <property type="project" value="TreeGrafter"/>
</dbReference>
<feature type="binding site" evidence="6">
    <location>
        <position position="155"/>
    </location>
    <ligand>
        <name>S-adenosyl-L-methionine</name>
        <dbReference type="ChEBI" id="CHEBI:59789"/>
    </ligand>
</feature>
<keyword evidence="5 6" id="KW-0949">S-adenosyl-L-methionine</keyword>
<dbReference type="Proteomes" id="UP000574067">
    <property type="component" value="Unassembled WGS sequence"/>
</dbReference>
<comment type="caution">
    <text evidence="6">Lacks conserved residue(s) required for the propagation of feature annotation.</text>
</comment>
<dbReference type="PIRSF" id="PIRSF003078">
    <property type="entry name" value="GidB"/>
    <property type="match status" value="1"/>
</dbReference>
<dbReference type="AlphaFoldDB" id="A0A848F2M2"/>
<gene>
    <name evidence="6 7" type="primary">rsmG</name>
    <name evidence="7" type="ORF">HHL10_02875</name>
</gene>
<dbReference type="EMBL" id="JABBFW010000001">
    <property type="protein sequence ID" value="NML13924.1"/>
    <property type="molecule type" value="Genomic_DNA"/>
</dbReference>
<keyword evidence="2 6" id="KW-0698">rRNA processing</keyword>
<dbReference type="InterPro" id="IPR003682">
    <property type="entry name" value="rRNA_ssu_MeTfrase_G"/>
</dbReference>
<keyword evidence="4 6" id="KW-0808">Transferase</keyword>
<protein>
    <recommendedName>
        <fullName evidence="6">Ribosomal RNA small subunit methyltransferase G</fullName>
        <ecNumber evidence="6">2.1.1.170</ecNumber>
    </recommendedName>
    <alternativeName>
        <fullName evidence="6">16S rRNA 7-methylguanosine methyltransferase</fullName>
        <shortName evidence="6">16S rRNA m7G methyltransferase</shortName>
    </alternativeName>
</protein>
<dbReference type="HAMAP" id="MF_00074">
    <property type="entry name" value="16SrRNA_methyltr_G"/>
    <property type="match status" value="1"/>
</dbReference>
<dbReference type="PANTHER" id="PTHR31760:SF0">
    <property type="entry name" value="S-ADENOSYL-L-METHIONINE-DEPENDENT METHYLTRANSFERASES SUPERFAMILY PROTEIN"/>
    <property type="match status" value="1"/>
</dbReference>
<dbReference type="PANTHER" id="PTHR31760">
    <property type="entry name" value="S-ADENOSYL-L-METHIONINE-DEPENDENT METHYLTRANSFERASES SUPERFAMILY PROTEIN"/>
    <property type="match status" value="1"/>
</dbReference>
<feature type="binding site" evidence="6">
    <location>
        <begin position="142"/>
        <end position="143"/>
    </location>
    <ligand>
        <name>S-adenosyl-L-methionine</name>
        <dbReference type="ChEBI" id="CHEBI:59789"/>
    </ligand>
</feature>
<dbReference type="EC" id="2.1.1.170" evidence="6"/>
<evidence type="ECO:0000256" key="3">
    <source>
        <dbReference type="ARBA" id="ARBA00022603"/>
    </source>
</evidence>
<name>A0A848F2M2_9BURK</name>
<keyword evidence="1 6" id="KW-0963">Cytoplasm</keyword>
<comment type="function">
    <text evidence="6">Specifically methylates the N7 position of guanine in position 527 of 16S rRNA.</text>
</comment>
<comment type="caution">
    <text evidence="7">The sequence shown here is derived from an EMBL/GenBank/DDBJ whole genome shotgun (WGS) entry which is preliminary data.</text>
</comment>
<evidence type="ECO:0000256" key="1">
    <source>
        <dbReference type="ARBA" id="ARBA00022490"/>
    </source>
</evidence>
<organism evidence="7 8">
    <name type="scientific">Azohydromonas caseinilytica</name>
    <dbReference type="NCBI Taxonomy" id="2728836"/>
    <lineage>
        <taxon>Bacteria</taxon>
        <taxon>Pseudomonadati</taxon>
        <taxon>Pseudomonadota</taxon>
        <taxon>Betaproteobacteria</taxon>
        <taxon>Burkholderiales</taxon>
        <taxon>Sphaerotilaceae</taxon>
        <taxon>Azohydromonas</taxon>
    </lineage>
</organism>
<evidence type="ECO:0000256" key="6">
    <source>
        <dbReference type="HAMAP-Rule" id="MF_00074"/>
    </source>
</evidence>
<reference evidence="7 8" key="1">
    <citation type="submission" date="2020-04" db="EMBL/GenBank/DDBJ databases">
        <title>Azohydromonas sp. isolated from soil.</title>
        <authorList>
            <person name="Dahal R.H."/>
        </authorList>
    </citation>
    <scope>NUCLEOTIDE SEQUENCE [LARGE SCALE GENOMIC DNA]</scope>
    <source>
        <strain evidence="7 8">G-1-1-14</strain>
    </source>
</reference>
<evidence type="ECO:0000256" key="2">
    <source>
        <dbReference type="ARBA" id="ARBA00022552"/>
    </source>
</evidence>
<feature type="binding site" evidence="6">
    <location>
        <position position="96"/>
    </location>
    <ligand>
        <name>S-adenosyl-L-methionine</name>
        <dbReference type="ChEBI" id="CHEBI:59789"/>
    </ligand>
</feature>
<dbReference type="Pfam" id="PF02527">
    <property type="entry name" value="GidB"/>
    <property type="match status" value="1"/>
</dbReference>
<dbReference type="Gene3D" id="3.40.50.150">
    <property type="entry name" value="Vaccinia Virus protein VP39"/>
    <property type="match status" value="1"/>
</dbReference>
<comment type="subcellular location">
    <subcellularLocation>
        <location evidence="6">Cytoplasm</location>
    </subcellularLocation>
</comment>
<comment type="catalytic activity">
    <reaction evidence="6">
        <text>guanosine(527) in 16S rRNA + S-adenosyl-L-methionine = N(7)-methylguanosine(527) in 16S rRNA + S-adenosyl-L-homocysteine</text>
        <dbReference type="Rhea" id="RHEA:42732"/>
        <dbReference type="Rhea" id="RHEA-COMP:10209"/>
        <dbReference type="Rhea" id="RHEA-COMP:10210"/>
        <dbReference type="ChEBI" id="CHEBI:57856"/>
        <dbReference type="ChEBI" id="CHEBI:59789"/>
        <dbReference type="ChEBI" id="CHEBI:74269"/>
        <dbReference type="ChEBI" id="CHEBI:74480"/>
        <dbReference type="EC" id="2.1.1.170"/>
    </reaction>
</comment>
<keyword evidence="8" id="KW-1185">Reference proteome</keyword>
<feature type="binding site" evidence="6">
    <location>
        <position position="91"/>
    </location>
    <ligand>
        <name>S-adenosyl-L-methionine</name>
        <dbReference type="ChEBI" id="CHEBI:59789"/>
    </ligand>
</feature>
<accession>A0A848F2M2</accession>
<dbReference type="NCBIfam" id="TIGR00138">
    <property type="entry name" value="rsmG_gidB"/>
    <property type="match status" value="1"/>
</dbReference>
<evidence type="ECO:0000256" key="4">
    <source>
        <dbReference type="ARBA" id="ARBA00022679"/>
    </source>
</evidence>
<keyword evidence="3 6" id="KW-0489">Methyltransferase</keyword>
<evidence type="ECO:0000313" key="7">
    <source>
        <dbReference type="EMBL" id="NML13924.1"/>
    </source>
</evidence>
<dbReference type="GO" id="GO:0070043">
    <property type="term" value="F:rRNA (guanine-N7-)-methyltransferase activity"/>
    <property type="evidence" value="ECO:0007669"/>
    <property type="project" value="UniProtKB-UniRule"/>
</dbReference>
<proteinExistence type="inferred from homology"/>
<evidence type="ECO:0000256" key="5">
    <source>
        <dbReference type="ARBA" id="ARBA00022691"/>
    </source>
</evidence>
<comment type="similarity">
    <text evidence="6">Belongs to the methyltransferase superfamily. RNA methyltransferase RsmG family.</text>
</comment>
<dbReference type="InterPro" id="IPR029063">
    <property type="entry name" value="SAM-dependent_MTases_sf"/>
</dbReference>
<sequence length="222" mass="24620">MRPPEAVVAVPEAGRMEALLQQLGLQADERQLQQLRDYLGLLQRWNRTYNLTALRDPAQMFTHHLADCLAVLPALQRELGGREGLRLLDVGSGGGLPGVLIAILCPQLQVSCVDTVGKKAAFIRQAGVELGLRQLRAEHARVEQLPGRYEFITSRAFATLADFVALTRECLAPQGVWMAMKGKRPEDEIAALPADVDVFHVEPLLVPELDAERCLVWMRLRA</sequence>
<dbReference type="SUPFAM" id="SSF53335">
    <property type="entry name" value="S-adenosyl-L-methionine-dependent methyltransferases"/>
    <property type="match status" value="1"/>
</dbReference>